<name>A0ABW1NT69_9ACTN</name>
<dbReference type="Gene3D" id="2.60.40.760">
    <property type="entry name" value="Expansin, cellulose-binding-like domain"/>
    <property type="match status" value="1"/>
</dbReference>
<proteinExistence type="predicted"/>
<organism evidence="3 4">
    <name type="scientific">Sphaerisporangium aureirubrum</name>
    <dbReference type="NCBI Taxonomy" id="1544736"/>
    <lineage>
        <taxon>Bacteria</taxon>
        <taxon>Bacillati</taxon>
        <taxon>Actinomycetota</taxon>
        <taxon>Actinomycetes</taxon>
        <taxon>Streptosporangiales</taxon>
        <taxon>Streptosporangiaceae</taxon>
        <taxon>Sphaerisporangium</taxon>
    </lineage>
</organism>
<protein>
    <submittedName>
        <fullName evidence="3">Expansin EXLX1 family cellulose-binding protein</fullName>
    </submittedName>
</protein>
<reference evidence="4" key="1">
    <citation type="journal article" date="2019" name="Int. J. Syst. Evol. Microbiol.">
        <title>The Global Catalogue of Microorganisms (GCM) 10K type strain sequencing project: providing services to taxonomists for standard genome sequencing and annotation.</title>
        <authorList>
            <consortium name="The Broad Institute Genomics Platform"/>
            <consortium name="The Broad Institute Genome Sequencing Center for Infectious Disease"/>
            <person name="Wu L."/>
            <person name="Ma J."/>
        </authorList>
    </citation>
    <scope>NUCLEOTIDE SEQUENCE [LARGE SCALE GENOMIC DNA]</scope>
    <source>
        <strain evidence="4">JCM 30346</strain>
    </source>
</reference>
<comment type="caution">
    <text evidence="3">The sequence shown here is derived from an EMBL/GenBank/DDBJ whole genome shotgun (WGS) entry which is preliminary data.</text>
</comment>
<keyword evidence="1" id="KW-0732">Signal</keyword>
<dbReference type="PANTHER" id="PTHR31836">
    <property type="match status" value="1"/>
</dbReference>
<gene>
    <name evidence="3" type="ORF">ACFP1K_30165</name>
</gene>
<evidence type="ECO:0000256" key="2">
    <source>
        <dbReference type="SAM" id="MobiDB-lite"/>
    </source>
</evidence>
<dbReference type="RefSeq" id="WP_380759630.1">
    <property type="nucleotide sequence ID" value="NZ_JBHSRF010000062.1"/>
</dbReference>
<dbReference type="EMBL" id="JBHSRF010000062">
    <property type="protein sequence ID" value="MFC6085467.1"/>
    <property type="molecule type" value="Genomic_DNA"/>
</dbReference>
<feature type="region of interest" description="Disordered" evidence="2">
    <location>
        <begin position="238"/>
        <end position="367"/>
    </location>
</feature>
<sequence>MSVERRLAPALRRRVAWTAWVAAACTLVVLGGQAGRDAACAAASGPARAGWAAGREGGTCSLPGAPPGRHVAAVSAVEYAGAAACGAYLDVTGPLGTVRVQVVEECRACALGELDMSRPAFDRIAGLDGGGVGRVRVRYHTVRNPEVPLPVAFRLKRGASPGLLAIQAIDHGNPLRTLEIRERGRWRHLPRAADNYWMTPGGAGSGPYTVRITDVYGQRLTARGIHLAFGRIQRTTHRLYSPASSSPAPRLRTTTSRPRNVPDRPPRPATTPPPVRASAPPAVRPATPPAGQPAAPPATGPGAASPPAKTDAGPPVRADAGAAPDGSTEVERYGAAAQGEPGGEPVETLPPKSAKLAALPTSRPFLC</sequence>
<dbReference type="InterPro" id="IPR049818">
    <property type="entry name" value="Expansin_EXLX1-like"/>
</dbReference>
<feature type="compositionally biased region" description="Low complexity" evidence="2">
    <location>
        <begin position="334"/>
        <end position="345"/>
    </location>
</feature>
<dbReference type="InterPro" id="IPR051477">
    <property type="entry name" value="Expansin_CellWall"/>
</dbReference>
<keyword evidence="4" id="KW-1185">Reference proteome</keyword>
<evidence type="ECO:0000313" key="3">
    <source>
        <dbReference type="EMBL" id="MFC6085467.1"/>
    </source>
</evidence>
<accession>A0ABW1NT69</accession>
<dbReference type="PROSITE" id="PS51257">
    <property type="entry name" value="PROKAR_LIPOPROTEIN"/>
    <property type="match status" value="1"/>
</dbReference>
<dbReference type="Gene3D" id="2.40.40.10">
    <property type="entry name" value="RlpA-like domain"/>
    <property type="match status" value="1"/>
</dbReference>
<dbReference type="Proteomes" id="UP001596137">
    <property type="component" value="Unassembled WGS sequence"/>
</dbReference>
<dbReference type="InterPro" id="IPR036749">
    <property type="entry name" value="Expansin_CBD_sf"/>
</dbReference>
<evidence type="ECO:0000256" key="1">
    <source>
        <dbReference type="ARBA" id="ARBA00022729"/>
    </source>
</evidence>
<dbReference type="PANTHER" id="PTHR31836:SF21">
    <property type="entry name" value="EXPANSIN-LIKE PROTEIN 7"/>
    <property type="match status" value="1"/>
</dbReference>
<dbReference type="InterPro" id="IPR036908">
    <property type="entry name" value="RlpA-like_sf"/>
</dbReference>
<evidence type="ECO:0000313" key="4">
    <source>
        <dbReference type="Proteomes" id="UP001596137"/>
    </source>
</evidence>
<feature type="compositionally biased region" description="Pro residues" evidence="2">
    <location>
        <begin position="282"/>
        <end position="299"/>
    </location>
</feature>
<dbReference type="NCBIfam" id="NF041144">
    <property type="entry name" value="expansin_EXLX1"/>
    <property type="match status" value="1"/>
</dbReference>
<dbReference type="SUPFAM" id="SSF50685">
    <property type="entry name" value="Barwin-like endoglucanases"/>
    <property type="match status" value="1"/>
</dbReference>
<dbReference type="SUPFAM" id="SSF49590">
    <property type="entry name" value="PHL pollen allergen"/>
    <property type="match status" value="1"/>
</dbReference>